<gene>
    <name evidence="2" type="ORF">AKL17_3621</name>
</gene>
<accession>A0A159Z698</accession>
<dbReference type="Proteomes" id="UP000076128">
    <property type="component" value="Chromosome"/>
</dbReference>
<dbReference type="OrthoDB" id="5354324at2"/>
<evidence type="ECO:0008006" key="4">
    <source>
        <dbReference type="Google" id="ProtNLM"/>
    </source>
</evidence>
<dbReference type="EMBL" id="CP012661">
    <property type="protein sequence ID" value="AMY70845.1"/>
    <property type="molecule type" value="Genomic_DNA"/>
</dbReference>
<dbReference type="Pfam" id="PF07509">
    <property type="entry name" value="DUF1523"/>
    <property type="match status" value="1"/>
</dbReference>
<keyword evidence="1" id="KW-0812">Transmembrane</keyword>
<proteinExistence type="predicted"/>
<dbReference type="InterPro" id="IPR011088">
    <property type="entry name" value="Phage_phiNM3_A0EWY4"/>
</dbReference>
<sequence length="220" mass="25543">MRYVKWTFYTLIALTVFAFLHYVLPQHDIVRITNTDTRRIDFGENSIFWASPDAGTGAAQATRDVKFIETIQQNGRPMVYRNEDTGWIWPPYFKFNSYNLQTEASDLRSTSADPRWVVVTHYGWRNEFFTIFPNAVAVRLAEGPNERIIPWTNIVILTLLAVAGIMLRRMWRQFRERTLDPLFGTAEEVWEDAGDRAGAARRGARTSWGRFKAWLRSLGS</sequence>
<keyword evidence="1" id="KW-1133">Transmembrane helix</keyword>
<feature type="transmembrane region" description="Helical" evidence="1">
    <location>
        <begin position="148"/>
        <end position="167"/>
    </location>
</feature>
<dbReference type="KEGG" id="daa:AKL17_3621"/>
<protein>
    <recommendedName>
        <fullName evidence="4">DUF1523 family protein</fullName>
    </recommendedName>
</protein>
<reference evidence="2 3" key="1">
    <citation type="submission" date="2015-09" db="EMBL/GenBank/DDBJ databases">
        <title>Complete genome sequence of Defluviimonas alba cai42t isolated from an oilfield in Xinjiang.</title>
        <authorList>
            <person name="Geng S."/>
            <person name="Pan X."/>
            <person name="Wu X."/>
        </authorList>
    </citation>
    <scope>NUCLEOTIDE SEQUENCE [LARGE SCALE GENOMIC DNA]</scope>
    <source>
        <strain evidence="3">cai42</strain>
    </source>
</reference>
<keyword evidence="3" id="KW-1185">Reference proteome</keyword>
<dbReference type="RefSeq" id="WP_066818680.1">
    <property type="nucleotide sequence ID" value="NZ_CP012661.1"/>
</dbReference>
<organism evidence="2 3">
    <name type="scientific">Frigidibacter mobilis</name>
    <dbReference type="NCBI Taxonomy" id="1335048"/>
    <lineage>
        <taxon>Bacteria</taxon>
        <taxon>Pseudomonadati</taxon>
        <taxon>Pseudomonadota</taxon>
        <taxon>Alphaproteobacteria</taxon>
        <taxon>Rhodobacterales</taxon>
        <taxon>Paracoccaceae</taxon>
        <taxon>Frigidibacter</taxon>
    </lineage>
</organism>
<name>A0A159Z698_9RHOB</name>
<dbReference type="STRING" id="1335048.AKL17_3621"/>
<dbReference type="AlphaFoldDB" id="A0A159Z698"/>
<evidence type="ECO:0000313" key="3">
    <source>
        <dbReference type="Proteomes" id="UP000076128"/>
    </source>
</evidence>
<evidence type="ECO:0000256" key="1">
    <source>
        <dbReference type="SAM" id="Phobius"/>
    </source>
</evidence>
<dbReference type="PATRIC" id="fig|1335048.3.peg.3755"/>
<evidence type="ECO:0000313" key="2">
    <source>
        <dbReference type="EMBL" id="AMY70845.1"/>
    </source>
</evidence>
<keyword evidence="1" id="KW-0472">Membrane</keyword>